<proteinExistence type="predicted"/>
<feature type="domain" description="DUF4005" evidence="2">
    <location>
        <begin position="225"/>
        <end position="299"/>
    </location>
</feature>
<accession>A0A2Z7BEQ4</accession>
<evidence type="ECO:0000256" key="1">
    <source>
        <dbReference type="SAM" id="MobiDB-lite"/>
    </source>
</evidence>
<evidence type="ECO:0000313" key="3">
    <source>
        <dbReference type="EMBL" id="KZV31929.1"/>
    </source>
</evidence>
<feature type="region of interest" description="Disordered" evidence="1">
    <location>
        <begin position="269"/>
        <end position="296"/>
    </location>
</feature>
<feature type="region of interest" description="Disordered" evidence="1">
    <location>
        <begin position="231"/>
        <end position="255"/>
    </location>
</feature>
<dbReference type="OrthoDB" id="1686972at2759"/>
<dbReference type="Pfam" id="PF13178">
    <property type="entry name" value="DUF4005"/>
    <property type="match status" value="1"/>
</dbReference>
<evidence type="ECO:0000313" key="4">
    <source>
        <dbReference type="Proteomes" id="UP000250235"/>
    </source>
</evidence>
<reference evidence="3 4" key="1">
    <citation type="journal article" date="2015" name="Proc. Natl. Acad. Sci. U.S.A.">
        <title>The resurrection genome of Boea hygrometrica: A blueprint for survival of dehydration.</title>
        <authorList>
            <person name="Xiao L."/>
            <person name="Yang G."/>
            <person name="Zhang L."/>
            <person name="Yang X."/>
            <person name="Zhao S."/>
            <person name="Ji Z."/>
            <person name="Zhou Q."/>
            <person name="Hu M."/>
            <person name="Wang Y."/>
            <person name="Chen M."/>
            <person name="Xu Y."/>
            <person name="Jin H."/>
            <person name="Xiao X."/>
            <person name="Hu G."/>
            <person name="Bao F."/>
            <person name="Hu Y."/>
            <person name="Wan P."/>
            <person name="Li L."/>
            <person name="Deng X."/>
            <person name="Kuang T."/>
            <person name="Xiang C."/>
            <person name="Zhu J.K."/>
            <person name="Oliver M.J."/>
            <person name="He Y."/>
        </authorList>
    </citation>
    <scope>NUCLEOTIDE SEQUENCE [LARGE SCALE GENOMIC DNA]</scope>
    <source>
        <strain evidence="4">cv. XS01</strain>
    </source>
</reference>
<evidence type="ECO:0000259" key="2">
    <source>
        <dbReference type="Pfam" id="PF13178"/>
    </source>
</evidence>
<feature type="compositionally biased region" description="Polar residues" evidence="1">
    <location>
        <begin position="245"/>
        <end position="255"/>
    </location>
</feature>
<name>A0A2Z7BEQ4_9LAMI</name>
<organism evidence="3 4">
    <name type="scientific">Dorcoceras hygrometricum</name>
    <dbReference type="NCBI Taxonomy" id="472368"/>
    <lineage>
        <taxon>Eukaryota</taxon>
        <taxon>Viridiplantae</taxon>
        <taxon>Streptophyta</taxon>
        <taxon>Embryophyta</taxon>
        <taxon>Tracheophyta</taxon>
        <taxon>Spermatophyta</taxon>
        <taxon>Magnoliopsida</taxon>
        <taxon>eudicotyledons</taxon>
        <taxon>Gunneridae</taxon>
        <taxon>Pentapetalae</taxon>
        <taxon>asterids</taxon>
        <taxon>lamiids</taxon>
        <taxon>Lamiales</taxon>
        <taxon>Gesneriaceae</taxon>
        <taxon>Didymocarpoideae</taxon>
        <taxon>Trichosporeae</taxon>
        <taxon>Loxocarpinae</taxon>
        <taxon>Dorcoceras</taxon>
    </lineage>
</organism>
<dbReference type="EMBL" id="KV007014">
    <property type="protein sequence ID" value="KZV31929.1"/>
    <property type="molecule type" value="Genomic_DNA"/>
</dbReference>
<gene>
    <name evidence="3" type="ORF">F511_42003</name>
</gene>
<dbReference type="Proteomes" id="UP000250235">
    <property type="component" value="Unassembled WGS sequence"/>
</dbReference>
<keyword evidence="4" id="KW-1185">Reference proteome</keyword>
<protein>
    <recommendedName>
        <fullName evidence="2">DUF4005 domain-containing protein</fullName>
    </recommendedName>
</protein>
<dbReference type="AlphaFoldDB" id="A0A2Z7BEQ4"/>
<dbReference type="InterPro" id="IPR025064">
    <property type="entry name" value="DUF4005"/>
</dbReference>
<sequence>MIWSLQLPSPTPPIFASRTVIDCQPLILLVLWPVSFRCHRRRILCEQVWHPWIQELRHEGEDTVLRMEMYIVVTFTDMQMDIAVAFEDMHMDIAVELEGSRSSGIPCFDVEKLPTTHNIMDSRLSERCWEQGLRTRNCPTDDERSDKILEVDTGKPHSIPKCKTVFDASHPSLGSDLYCQSFSTSKDSTVHQTVMSPTSGEVQSLSPLKFAQDIDESAFCTADNSPQFYSASSMGGSSKRGAFTPSKSDGSRSCLSGYSDHPNYMSYTESSKAKARSLSAPKQRLQYDRSGSTKRYSVHGCNDSRLNAHTQRVYALHANFTVKAYPGSGRLDRLGMPMGEDITGFSGGHWHIY</sequence>